<name>A0A4V3HH96_9FLAO</name>
<protein>
    <submittedName>
        <fullName evidence="2">Cellulose/xylan binding protein with CBM9 domain</fullName>
    </submittedName>
</protein>
<reference evidence="2 3" key="1">
    <citation type="submission" date="2019-03" db="EMBL/GenBank/DDBJ databases">
        <title>Genomic Encyclopedia of Type Strains, Phase III (KMG-III): the genomes of soil and plant-associated and newly described type strains.</title>
        <authorList>
            <person name="Whitman W."/>
        </authorList>
    </citation>
    <scope>NUCLEOTIDE SEQUENCE [LARGE SCALE GENOMIC DNA]</scope>
    <source>
        <strain evidence="2 3">CECT 8301</strain>
    </source>
</reference>
<organism evidence="2 3">
    <name type="scientific">Algibacter lectus</name>
    <dbReference type="NCBI Taxonomy" id="221126"/>
    <lineage>
        <taxon>Bacteria</taxon>
        <taxon>Pseudomonadati</taxon>
        <taxon>Bacteroidota</taxon>
        <taxon>Flavobacteriia</taxon>
        <taxon>Flavobacteriales</taxon>
        <taxon>Flavobacteriaceae</taxon>
        <taxon>Algibacter</taxon>
    </lineage>
</organism>
<feature type="domain" description="Carbohydrate-binding" evidence="1">
    <location>
        <begin position="27"/>
        <end position="213"/>
    </location>
</feature>
<sequence>MKNKLVVPDISKSLNKKTSLKKVFKFIDYHNIDQYSWETPNGPEHIRFKIAHDNKNIYLHYDVIELEMAARYLNHNDPVCKDSCVEFFISLQDDPSYYNFEFNPLGTILFGYGLDRYQRQLIDIETIDLIKVKTKIKRINQHDLTTFNWKLYIKIPLKTFAFSTIKSFEKLKARANFYKCGDDLSKPHYISWTPIKSEKPDFHLKSYFGEIDFN</sequence>
<dbReference type="GO" id="GO:0030246">
    <property type="term" value="F:carbohydrate binding"/>
    <property type="evidence" value="ECO:0007669"/>
    <property type="project" value="InterPro"/>
</dbReference>
<evidence type="ECO:0000259" key="1">
    <source>
        <dbReference type="Pfam" id="PF16011"/>
    </source>
</evidence>
<comment type="caution">
    <text evidence="2">The sequence shown here is derived from an EMBL/GenBank/DDBJ whole genome shotgun (WGS) entry which is preliminary data.</text>
</comment>
<dbReference type="GO" id="GO:0004553">
    <property type="term" value="F:hydrolase activity, hydrolyzing O-glycosyl compounds"/>
    <property type="evidence" value="ECO:0007669"/>
    <property type="project" value="InterPro"/>
</dbReference>
<accession>A0A4V3HH96</accession>
<gene>
    <name evidence="2" type="ORF">DFQ06_1260</name>
</gene>
<evidence type="ECO:0000313" key="3">
    <source>
        <dbReference type="Proteomes" id="UP000294824"/>
    </source>
</evidence>
<dbReference type="CDD" id="cd09620">
    <property type="entry name" value="CBM9_like_3"/>
    <property type="match status" value="1"/>
</dbReference>
<dbReference type="EMBL" id="SORL01000007">
    <property type="protein sequence ID" value="TDY64351.1"/>
    <property type="molecule type" value="Genomic_DNA"/>
</dbReference>
<dbReference type="GO" id="GO:0016052">
    <property type="term" value="P:carbohydrate catabolic process"/>
    <property type="evidence" value="ECO:0007669"/>
    <property type="project" value="InterPro"/>
</dbReference>
<dbReference type="Pfam" id="PF16011">
    <property type="entry name" value="CBM9_2"/>
    <property type="match status" value="1"/>
</dbReference>
<dbReference type="Gene3D" id="2.60.40.1190">
    <property type="match status" value="1"/>
</dbReference>
<keyword evidence="3" id="KW-1185">Reference proteome</keyword>
<dbReference type="InterPro" id="IPR010502">
    <property type="entry name" value="Carb-bd_dom_fam9"/>
</dbReference>
<dbReference type="RefSeq" id="WP_074935687.1">
    <property type="nucleotide sequence ID" value="NZ_FOLN01000001.1"/>
</dbReference>
<dbReference type="SUPFAM" id="SSF49344">
    <property type="entry name" value="CBD9-like"/>
    <property type="match status" value="1"/>
</dbReference>
<dbReference type="Proteomes" id="UP000294824">
    <property type="component" value="Unassembled WGS sequence"/>
</dbReference>
<dbReference type="AlphaFoldDB" id="A0A4V3HH96"/>
<proteinExistence type="predicted"/>
<evidence type="ECO:0000313" key="2">
    <source>
        <dbReference type="EMBL" id="TDY64351.1"/>
    </source>
</evidence>